<sequence>MADCDLCSVSIPTVVPVRVFVPRFENSYPEGIWKGLCEPCLKAAKETADRFTTFSASGTVGKCDLCSAVAQLQPVQISRPSFSKGEEEDTAMLCKKCLAAVQEADKSWQRQKEKEQHEHH</sequence>
<dbReference type="GeneID" id="14407251"/>
<evidence type="ECO:0000313" key="1">
    <source>
        <dbReference type="EMBL" id="AGB49649.1"/>
    </source>
</evidence>
<evidence type="ECO:0000313" key="2">
    <source>
        <dbReference type="Proteomes" id="UP000010866"/>
    </source>
</evidence>
<keyword evidence="2" id="KW-1185">Reference proteome</keyword>
<dbReference type="AlphaFoldDB" id="L0L062"/>
<reference evidence="2" key="1">
    <citation type="submission" date="2012-02" db="EMBL/GenBank/DDBJ databases">
        <title>Complete sequence of chromosome of Methanomethylovorans hollandica DSM 15978.</title>
        <authorList>
            <person name="Lucas S."/>
            <person name="Copeland A."/>
            <person name="Lapidus A."/>
            <person name="Glavina del Rio T."/>
            <person name="Dalin E."/>
            <person name="Tice H."/>
            <person name="Bruce D."/>
            <person name="Goodwin L."/>
            <person name="Pitluck S."/>
            <person name="Peters L."/>
            <person name="Mikhailova N."/>
            <person name="Held B."/>
            <person name="Kyrpides N."/>
            <person name="Mavromatis K."/>
            <person name="Ivanova N."/>
            <person name="Brettin T."/>
            <person name="Detter J.C."/>
            <person name="Han C."/>
            <person name="Larimer F."/>
            <person name="Land M."/>
            <person name="Hauser L."/>
            <person name="Markowitz V."/>
            <person name="Cheng J.-F."/>
            <person name="Hugenholtz P."/>
            <person name="Woyke T."/>
            <person name="Wu D."/>
            <person name="Spring S."/>
            <person name="Schroeder M."/>
            <person name="Brambilla E."/>
            <person name="Klenk H.-P."/>
            <person name="Eisen J.A."/>
        </authorList>
    </citation>
    <scope>NUCLEOTIDE SEQUENCE [LARGE SCALE GENOMIC DNA]</scope>
    <source>
        <strain evidence="2">DSM 15978 / NBRC 107637 / DMS1</strain>
    </source>
</reference>
<protein>
    <submittedName>
        <fullName evidence="1">F420H2 dehydrogenase subunit FpoO</fullName>
    </submittedName>
</protein>
<accession>L0L062</accession>
<dbReference type="EMBL" id="CP003362">
    <property type="protein sequence ID" value="AGB49649.1"/>
    <property type="molecule type" value="Genomic_DNA"/>
</dbReference>
<dbReference type="STRING" id="867904.Metho_1442"/>
<dbReference type="KEGG" id="mhz:Metho_1442"/>
<dbReference type="Proteomes" id="UP000010866">
    <property type="component" value="Chromosome"/>
</dbReference>
<dbReference type="Pfam" id="PF10621">
    <property type="entry name" value="FpoO"/>
    <property type="match status" value="1"/>
</dbReference>
<dbReference type="InterPro" id="IPR018288">
    <property type="entry name" value="F420H2-DH_FpoO"/>
</dbReference>
<gene>
    <name evidence="1" type="ordered locus">Metho_1442</name>
</gene>
<proteinExistence type="predicted"/>
<dbReference type="HOGENOM" id="CLU_165880_0_0_2"/>
<dbReference type="OrthoDB" id="132869at2157"/>
<name>L0L062_METHD</name>
<dbReference type="RefSeq" id="WP_015324814.1">
    <property type="nucleotide sequence ID" value="NC_019977.1"/>
</dbReference>
<organism evidence="1 2">
    <name type="scientific">Methanomethylovorans hollandica (strain DSM 15978 / NBRC 107637 / DMS1)</name>
    <dbReference type="NCBI Taxonomy" id="867904"/>
    <lineage>
        <taxon>Archaea</taxon>
        <taxon>Methanobacteriati</taxon>
        <taxon>Methanobacteriota</taxon>
        <taxon>Stenosarchaea group</taxon>
        <taxon>Methanomicrobia</taxon>
        <taxon>Methanosarcinales</taxon>
        <taxon>Methanosarcinaceae</taxon>
        <taxon>Methanomethylovorans</taxon>
    </lineage>
</organism>